<dbReference type="VEuPathDB" id="TriTrypDB:Tc_MARK_9335"/>
<proteinExistence type="predicted"/>
<dbReference type="VEuPathDB" id="TriTrypDB:TcCLB.507221.40"/>
<feature type="compositionally biased region" description="Basic and acidic residues" evidence="1">
    <location>
        <begin position="690"/>
        <end position="704"/>
    </location>
</feature>
<dbReference type="VEuPathDB" id="TriTrypDB:ECC02_002159"/>
<feature type="domain" description="WW" evidence="2">
    <location>
        <begin position="645"/>
        <end position="673"/>
    </location>
</feature>
<dbReference type="EMBL" id="PRFC01000053">
    <property type="protein sequence ID" value="PWV12158.1"/>
    <property type="molecule type" value="Genomic_DNA"/>
</dbReference>
<gene>
    <name evidence="3" type="ORF">C3747_53g30</name>
</gene>
<dbReference type="VEuPathDB" id="TriTrypDB:TcCLB.504427.180"/>
<dbReference type="VEuPathDB" id="TriTrypDB:TcCL_NonESM03524"/>
<feature type="region of interest" description="Disordered" evidence="1">
    <location>
        <begin position="679"/>
        <end position="704"/>
    </location>
</feature>
<dbReference type="CDD" id="cd00201">
    <property type="entry name" value="WW"/>
    <property type="match status" value="2"/>
</dbReference>
<evidence type="ECO:0000313" key="3">
    <source>
        <dbReference type="EMBL" id="PWV12158.1"/>
    </source>
</evidence>
<dbReference type="VEuPathDB" id="TriTrypDB:BCY84_07907"/>
<evidence type="ECO:0000256" key="1">
    <source>
        <dbReference type="SAM" id="MobiDB-lite"/>
    </source>
</evidence>
<feature type="region of interest" description="Disordered" evidence="1">
    <location>
        <begin position="450"/>
        <end position="481"/>
    </location>
</feature>
<dbReference type="SUPFAM" id="SSF51045">
    <property type="entry name" value="WW domain"/>
    <property type="match status" value="3"/>
</dbReference>
<organism evidence="3 4">
    <name type="scientific">Trypanosoma cruzi</name>
    <dbReference type="NCBI Taxonomy" id="5693"/>
    <lineage>
        <taxon>Eukaryota</taxon>
        <taxon>Discoba</taxon>
        <taxon>Euglenozoa</taxon>
        <taxon>Kinetoplastea</taxon>
        <taxon>Metakinetoplastina</taxon>
        <taxon>Trypanosomatida</taxon>
        <taxon>Trypanosomatidae</taxon>
        <taxon>Trypanosoma</taxon>
        <taxon>Schizotrypanum</taxon>
    </lineage>
</organism>
<dbReference type="PROSITE" id="PS50020">
    <property type="entry name" value="WW_DOMAIN_2"/>
    <property type="match status" value="3"/>
</dbReference>
<name>A0A2V2WU65_TRYCR</name>
<dbReference type="Gene3D" id="2.20.70.10">
    <property type="match status" value="3"/>
</dbReference>
<dbReference type="VEuPathDB" id="TriTrypDB:TcBrA4_0138080"/>
<dbReference type="VEuPathDB" id="TriTrypDB:TcYC6_0031250"/>
<dbReference type="VEuPathDB" id="TriTrypDB:TCSYLVIO_000053"/>
<dbReference type="OrthoDB" id="3045089at2759"/>
<sequence>MDIAVSSPLLDSLYTECVPLIDIMQRHLRRSNGDHRNGGNIMNRYDGDEEIAFLSSVQAPSELCLALACVSWRREAARRSERGPLLVFVPFHEPKDEVFVEVPVAAFGDSRRQRGLQLLSLNEYSSLFANIKDGLPPRKGFFVTFRTREAQQRFRDAMNHLIRAYSRGGPLEDRNRLLRGIGGSPNVRANHNEGKFSEGGGGNVPEAIQPSHDAVFMPRSSREAIRAASIIDSLLAERDRRREEYISSIHSSPPRNGQNHGDIRFSNNPFGQQQKLNRGVWSVIAGTPERQLAEAGPRVGEHNGTMITQSEPWHQRNAYSFSHSLPSRVEQEVLLNELRRALETYDNMNSAQGSGEMSLMDASRRFLRQHQDYLRQLQQGDCAPDQSSSAARQDYTENSLHLVAAMTQHPITMDGSSDEAPQPPRVVIPQQQQQSMQQTTPVTPNLVKEAAETSVHELPVPSQLEKPTLEPTEAQSEQQSRLRDELQRALEIESRILSSVHNMAPKPLADKRIFGRAPKTPLLSSSSLGIDEEVKKEGGGGGIDDKKSGNTNLAFETFNVQPSLAQVEVQGDDASRKQEEGAAKEVEVKAPTCGTGWKSVRDPASGKSYYVHIATKKTTWKIEDTFKDVSQEASVKDIPTCGAEWRAVTDPSSGRTYYVHRKTKATTWKLEDTLKENGGPFSADLTGLQQKKEKNATEWAERKDPSTGKVYYYNKKTKKTTWKRSETDLDPL</sequence>
<dbReference type="VEuPathDB" id="TriTrypDB:Tc_MARK_9328"/>
<dbReference type="InterPro" id="IPR036020">
    <property type="entry name" value="WW_dom_sf"/>
</dbReference>
<comment type="caution">
    <text evidence="3">The sequence shown here is derived from an EMBL/GenBank/DDBJ whole genome shotgun (WGS) entry which is preliminary data.</text>
</comment>
<accession>A0A2V2WU65</accession>
<dbReference type="VEuPathDB" id="TriTrypDB:TcG_06707"/>
<reference evidence="3 4" key="1">
    <citation type="journal article" date="2018" name="Microb. Genom.">
        <title>Expanding an expanded genome: long-read sequencing of Trypanosoma cruzi.</title>
        <authorList>
            <person name="Berna L."/>
            <person name="Rodriguez M."/>
            <person name="Chiribao M.L."/>
            <person name="Parodi-Talice A."/>
            <person name="Pita S."/>
            <person name="Rijo G."/>
            <person name="Alvarez-Valin F."/>
            <person name="Robello C."/>
        </authorList>
    </citation>
    <scope>NUCLEOTIDE SEQUENCE [LARGE SCALE GENOMIC DNA]</scope>
    <source>
        <strain evidence="3 4">TCC</strain>
    </source>
</reference>
<dbReference type="AlphaFoldDB" id="A0A2V2WU65"/>
<evidence type="ECO:0000313" key="4">
    <source>
        <dbReference type="Proteomes" id="UP000246078"/>
    </source>
</evidence>
<dbReference type="VEuPathDB" id="TriTrypDB:C4B63_160g4"/>
<dbReference type="Proteomes" id="UP000246078">
    <property type="component" value="Unassembled WGS sequence"/>
</dbReference>
<dbReference type="VEuPathDB" id="TriTrypDB:TCDM_08360"/>
<dbReference type="Pfam" id="PF00397">
    <property type="entry name" value="WW"/>
    <property type="match status" value="3"/>
</dbReference>
<feature type="domain" description="WW" evidence="2">
    <location>
        <begin position="591"/>
        <end position="625"/>
    </location>
</feature>
<protein>
    <recommendedName>
        <fullName evidence="2">WW domain-containing protein</fullName>
    </recommendedName>
</protein>
<feature type="domain" description="WW" evidence="2">
    <location>
        <begin position="699"/>
        <end position="727"/>
    </location>
</feature>
<evidence type="ECO:0000259" key="2">
    <source>
        <dbReference type="PROSITE" id="PS50020"/>
    </source>
</evidence>
<dbReference type="SMART" id="SM00456">
    <property type="entry name" value="WW"/>
    <property type="match status" value="3"/>
</dbReference>
<dbReference type="InterPro" id="IPR001202">
    <property type="entry name" value="WW_dom"/>
</dbReference>
<dbReference type="VEuPathDB" id="TriTrypDB:C3747_53g30"/>